<sequence length="33" mass="3857">MCTIIKNRQRQQQEIHRLNPPYVALALKFSTTG</sequence>
<dbReference type="EMBL" id="KI684902">
    <property type="protein sequence ID" value="ETK93568.1"/>
    <property type="molecule type" value="Genomic_DNA"/>
</dbReference>
<reference evidence="2" key="2">
    <citation type="submission" date="2013-11" db="EMBL/GenBank/DDBJ databases">
        <title>The Genome Sequence of Phytophthora parasitica IAC_01/95.</title>
        <authorList>
            <consortium name="The Broad Institute Genomics Platform"/>
            <person name="Russ C."/>
            <person name="Tyler B."/>
            <person name="Panabieres F."/>
            <person name="Shan W."/>
            <person name="Tripathy S."/>
            <person name="Grunwald N."/>
            <person name="Machado M."/>
            <person name="Johnson C.S."/>
            <person name="Arredondo F."/>
            <person name="Hong C."/>
            <person name="Coffey M."/>
            <person name="Young S.K."/>
            <person name="Zeng Q."/>
            <person name="Gargeya S."/>
            <person name="Fitzgerald M."/>
            <person name="Abouelleil A."/>
            <person name="Alvarado L."/>
            <person name="Chapman S.B."/>
            <person name="Gainer-Dewar J."/>
            <person name="Goldberg J."/>
            <person name="Griggs A."/>
            <person name="Gujja S."/>
            <person name="Hansen M."/>
            <person name="Howarth C."/>
            <person name="Imamovic A."/>
            <person name="Ireland A."/>
            <person name="Larimer J."/>
            <person name="McCowan C."/>
            <person name="Murphy C."/>
            <person name="Pearson M."/>
            <person name="Poon T.W."/>
            <person name="Priest M."/>
            <person name="Roberts A."/>
            <person name="Saif S."/>
            <person name="Shea T."/>
            <person name="Sykes S."/>
            <person name="Wortman J."/>
            <person name="Nusbaum C."/>
            <person name="Birren B."/>
        </authorList>
    </citation>
    <scope>NUCLEOTIDE SEQUENCE [LARGE SCALE GENOMIC DNA]</scope>
    <source>
        <strain evidence="2">IAC_01/95</strain>
    </source>
</reference>
<reference evidence="1" key="1">
    <citation type="submission" date="2013-11" db="EMBL/GenBank/DDBJ databases">
        <title>The Genome Sequence of Phytophthora parasitica CJ02B3.</title>
        <authorList>
            <consortium name="The Broad Institute Genomics Platform"/>
            <person name="Russ C."/>
            <person name="Tyler B."/>
            <person name="Panabieres F."/>
            <person name="Shan W."/>
            <person name="Tripathy S."/>
            <person name="Grunwald N."/>
            <person name="Machado M."/>
            <person name="Johnson C.S."/>
            <person name="Arredondo F."/>
            <person name="Hong C."/>
            <person name="Coffey M."/>
            <person name="Young S.K."/>
            <person name="Zeng Q."/>
            <person name="Gargeya S."/>
            <person name="Fitzgerald M."/>
            <person name="Abouelleil A."/>
            <person name="Alvarado L."/>
            <person name="Chapman S.B."/>
            <person name="Gainer-Dewar J."/>
            <person name="Goldberg J."/>
            <person name="Griggs A."/>
            <person name="Gujja S."/>
            <person name="Hansen M."/>
            <person name="Howarth C."/>
            <person name="Imamovic A."/>
            <person name="Ireland A."/>
            <person name="Larimer J."/>
            <person name="McCowan C."/>
            <person name="Murphy C."/>
            <person name="Pearson M."/>
            <person name="Poon T.W."/>
            <person name="Priest M."/>
            <person name="Roberts A."/>
            <person name="Saif S."/>
            <person name="Shea T."/>
            <person name="Sykes S."/>
            <person name="Wortman J."/>
            <person name="Nusbaum C."/>
            <person name="Birren B."/>
        </authorList>
    </citation>
    <scope>NUCLEOTIDE SEQUENCE [LARGE SCALE GENOMIC DNA]</scope>
    <source>
        <strain evidence="1">CJ02B3</strain>
    </source>
</reference>
<gene>
    <name evidence="2" type="ORF">L914_03263</name>
    <name evidence="1" type="ORF">L915_03284</name>
</gene>
<accession>W2HEA2</accession>
<proteinExistence type="predicted"/>
<dbReference type="AlphaFoldDB" id="W2HEA2"/>
<protein>
    <submittedName>
        <fullName evidence="1">Uncharacterized protein</fullName>
    </submittedName>
</protein>
<evidence type="ECO:0000313" key="1">
    <source>
        <dbReference type="EMBL" id="ETK93568.1"/>
    </source>
</evidence>
<evidence type="ECO:0000313" key="2">
    <source>
        <dbReference type="EMBL" id="ETM53247.1"/>
    </source>
</evidence>
<dbReference type="EMBL" id="KI691408">
    <property type="protein sequence ID" value="ETM53247.1"/>
    <property type="molecule type" value="Genomic_DNA"/>
</dbReference>
<dbReference type="Proteomes" id="UP000054532">
    <property type="component" value="Unassembled WGS sequence"/>
</dbReference>
<dbReference type="Proteomes" id="UP000053236">
    <property type="component" value="Unassembled WGS sequence"/>
</dbReference>
<organism evidence="1">
    <name type="scientific">Phytophthora nicotianae</name>
    <name type="common">Potato buckeye rot agent</name>
    <name type="synonym">Phytophthora parasitica</name>
    <dbReference type="NCBI Taxonomy" id="4792"/>
    <lineage>
        <taxon>Eukaryota</taxon>
        <taxon>Sar</taxon>
        <taxon>Stramenopiles</taxon>
        <taxon>Oomycota</taxon>
        <taxon>Peronosporomycetes</taxon>
        <taxon>Peronosporales</taxon>
        <taxon>Peronosporaceae</taxon>
        <taxon>Phytophthora</taxon>
    </lineage>
</organism>
<name>W2HEA2_PHYNI</name>